<evidence type="ECO:0000313" key="3">
    <source>
        <dbReference type="Proteomes" id="UP000190973"/>
    </source>
</evidence>
<dbReference type="Proteomes" id="UP000190973">
    <property type="component" value="Unassembled WGS sequence"/>
</dbReference>
<accession>A0A1S8QNL9</accession>
<name>A0A1S8QNL9_CLOBE</name>
<evidence type="ECO:0000313" key="1">
    <source>
        <dbReference type="EMBL" id="MBC2477778.1"/>
    </source>
</evidence>
<evidence type="ECO:0000313" key="2">
    <source>
        <dbReference type="EMBL" id="OOM59282.1"/>
    </source>
</evidence>
<comment type="caution">
    <text evidence="2">The sequence shown here is derived from an EMBL/GenBank/DDBJ whole genome shotgun (WGS) entry which is preliminary data.</text>
</comment>
<dbReference type="RefSeq" id="WP_017212202.1">
    <property type="nucleotide sequence ID" value="NZ_CP144906.1"/>
</dbReference>
<reference evidence="1" key="3">
    <citation type="journal article" date="2022" name="Nat. Biotechnol.">
        <title>Carbon-negative production of acetone and isopropanol by gas fermentation at industrial pilot scale.</title>
        <authorList>
            <person name="Liew F.E."/>
            <person name="Nogle R."/>
            <person name="Abdalla T."/>
            <person name="Rasor B.J."/>
            <person name="Canter C."/>
            <person name="Jensen R.O."/>
            <person name="Wang L."/>
            <person name="Strutz J."/>
            <person name="Chirania P."/>
            <person name="De Tissera S."/>
            <person name="Mueller A.P."/>
            <person name="Ruan Z."/>
            <person name="Gao A."/>
            <person name="Tran L."/>
            <person name="Engle N.L."/>
            <person name="Bromley J.C."/>
            <person name="Daniell J."/>
            <person name="Conrado R."/>
            <person name="Tschaplinski T.J."/>
            <person name="Giannone R.J."/>
            <person name="Hettich R.L."/>
            <person name="Karim A.S."/>
            <person name="Simpson S.D."/>
            <person name="Brown S.D."/>
            <person name="Leang C."/>
            <person name="Jewett M.C."/>
            <person name="Kopke M."/>
        </authorList>
    </citation>
    <scope>NUCLEOTIDE SEQUENCE</scope>
    <source>
        <strain evidence="1">DJ015</strain>
    </source>
</reference>
<dbReference type="EMBL" id="LZZI01000079">
    <property type="protein sequence ID" value="OOM59282.1"/>
    <property type="molecule type" value="Genomic_DNA"/>
</dbReference>
<sequence>MRNFTFTKWLTTKEAFNSYGHYKDWLSILSKEESKRTDLYYHEKYQYFINYLQTEWD</sequence>
<reference evidence="1" key="2">
    <citation type="submission" date="2020-04" db="EMBL/GenBank/DDBJ databases">
        <authorList>
            <person name="Brown S."/>
        </authorList>
    </citation>
    <scope>NUCLEOTIDE SEQUENCE</scope>
    <source>
        <strain evidence="1">DJ015</strain>
    </source>
</reference>
<gene>
    <name evidence="2" type="ORF">CLBCK_35810</name>
    <name evidence="1" type="ORF">HGI39_24450</name>
</gene>
<proteinExistence type="predicted"/>
<dbReference type="EMBL" id="JABAGV010000121">
    <property type="protein sequence ID" value="MBC2477778.1"/>
    <property type="molecule type" value="Genomic_DNA"/>
</dbReference>
<protein>
    <submittedName>
        <fullName evidence="2">Uncharacterized protein</fullName>
    </submittedName>
</protein>
<dbReference type="AlphaFoldDB" id="A0A1S8QNL9"/>
<reference evidence="2 3" key="1">
    <citation type="submission" date="2016-05" db="EMBL/GenBank/DDBJ databases">
        <title>Microbial solvent formation.</title>
        <authorList>
            <person name="Poehlein A."/>
            <person name="Montoya Solano J.D."/>
            <person name="Flitsch S."/>
            <person name="Krabben P."/>
            <person name="Duerre P."/>
            <person name="Daniel R."/>
        </authorList>
    </citation>
    <scope>NUCLEOTIDE SEQUENCE [LARGE SCALE GENOMIC DNA]</scope>
    <source>
        <strain evidence="2 3">DSM 53</strain>
    </source>
</reference>
<organism evidence="2 3">
    <name type="scientific">Clostridium beijerinckii</name>
    <name type="common">Clostridium MP</name>
    <dbReference type="NCBI Taxonomy" id="1520"/>
    <lineage>
        <taxon>Bacteria</taxon>
        <taxon>Bacillati</taxon>
        <taxon>Bacillota</taxon>
        <taxon>Clostridia</taxon>
        <taxon>Eubacteriales</taxon>
        <taxon>Clostridiaceae</taxon>
        <taxon>Clostridium</taxon>
    </lineage>
</organism>
<dbReference type="Proteomes" id="UP001194098">
    <property type="component" value="Unassembled WGS sequence"/>
</dbReference>